<name>A0A212JC03_9DELT</name>
<keyword evidence="1" id="KW-0472">Membrane</keyword>
<feature type="domain" description="DUF1468" evidence="2">
    <location>
        <begin position="12"/>
        <end position="145"/>
    </location>
</feature>
<evidence type="ECO:0000313" key="3">
    <source>
        <dbReference type="EMBL" id="SBV96970.1"/>
    </source>
</evidence>
<keyword evidence="1" id="KW-1133">Transmembrane helix</keyword>
<feature type="transmembrane region" description="Helical" evidence="1">
    <location>
        <begin position="93"/>
        <end position="113"/>
    </location>
</feature>
<dbReference type="Pfam" id="PF07331">
    <property type="entry name" value="TctB"/>
    <property type="match status" value="1"/>
</dbReference>
<reference evidence="3" key="1">
    <citation type="submission" date="2016-04" db="EMBL/GenBank/DDBJ databases">
        <authorList>
            <person name="Evans L.H."/>
            <person name="Alamgir A."/>
            <person name="Owens N."/>
            <person name="Weber N.D."/>
            <person name="Virtaneva K."/>
            <person name="Barbian K."/>
            <person name="Babar A."/>
            <person name="Rosenke K."/>
        </authorList>
    </citation>
    <scope>NUCLEOTIDE SEQUENCE</scope>
    <source>
        <strain evidence="3">86</strain>
    </source>
</reference>
<sequence>MRQYMQDRLIAIFGLALVCVGFWLCTFYETDSALFPEICLFCIGFLLTLLGIESYLTEHRLKVSGKESMMAMPMNWGPFLVVVAALAAYGVALVLLGFYSASVIFLLAVGFLWKGVKKPVIVAFTICFMIFLYVCFTILFNVPLPKGLLF</sequence>
<dbReference type="AlphaFoldDB" id="A0A212JC03"/>
<gene>
    <name evidence="3" type="ORF">KL86DPRO_11136</name>
</gene>
<keyword evidence="1" id="KW-0812">Transmembrane</keyword>
<dbReference type="InterPro" id="IPR009936">
    <property type="entry name" value="DUF1468"/>
</dbReference>
<protein>
    <recommendedName>
        <fullName evidence="2">DUF1468 domain-containing protein</fullName>
    </recommendedName>
</protein>
<accession>A0A212JC03</accession>
<feature type="transmembrane region" description="Helical" evidence="1">
    <location>
        <begin position="9"/>
        <end position="28"/>
    </location>
</feature>
<feature type="transmembrane region" description="Helical" evidence="1">
    <location>
        <begin position="120"/>
        <end position="140"/>
    </location>
</feature>
<evidence type="ECO:0000256" key="1">
    <source>
        <dbReference type="SAM" id="Phobius"/>
    </source>
</evidence>
<evidence type="ECO:0000259" key="2">
    <source>
        <dbReference type="Pfam" id="PF07331"/>
    </source>
</evidence>
<organism evidence="3">
    <name type="scientific">uncultured delta proteobacterium</name>
    <dbReference type="NCBI Taxonomy" id="34034"/>
    <lineage>
        <taxon>Bacteria</taxon>
        <taxon>Deltaproteobacteria</taxon>
        <taxon>environmental samples</taxon>
    </lineage>
</organism>
<dbReference type="EMBL" id="FLUQ01000001">
    <property type="protein sequence ID" value="SBV96970.1"/>
    <property type="molecule type" value="Genomic_DNA"/>
</dbReference>
<feature type="transmembrane region" description="Helical" evidence="1">
    <location>
        <begin position="34"/>
        <end position="56"/>
    </location>
</feature>
<proteinExistence type="predicted"/>